<organism evidence="1">
    <name type="scientific">bioreactor metagenome</name>
    <dbReference type="NCBI Taxonomy" id="1076179"/>
    <lineage>
        <taxon>unclassified sequences</taxon>
        <taxon>metagenomes</taxon>
        <taxon>ecological metagenomes</taxon>
    </lineage>
</organism>
<reference evidence="1" key="1">
    <citation type="submission" date="2019-08" db="EMBL/GenBank/DDBJ databases">
        <authorList>
            <person name="Kucharzyk K."/>
            <person name="Murdoch R.W."/>
            <person name="Higgins S."/>
            <person name="Loffler F."/>
        </authorList>
    </citation>
    <scope>NUCLEOTIDE SEQUENCE</scope>
</reference>
<dbReference type="AlphaFoldDB" id="A0A644YYK1"/>
<evidence type="ECO:0000313" key="1">
    <source>
        <dbReference type="EMBL" id="MPM33118.1"/>
    </source>
</evidence>
<dbReference type="Gene3D" id="3.40.50.1000">
    <property type="entry name" value="HAD superfamily/HAD-like"/>
    <property type="match status" value="1"/>
</dbReference>
<dbReference type="EMBL" id="VSSQ01006563">
    <property type="protein sequence ID" value="MPM33118.1"/>
    <property type="molecule type" value="Genomic_DNA"/>
</dbReference>
<gene>
    <name evidence="1" type="ORF">SDC9_79686</name>
</gene>
<proteinExistence type="predicted"/>
<protein>
    <submittedName>
        <fullName evidence="1">Uncharacterized protein</fullName>
    </submittedName>
</protein>
<sequence length="55" mass="6356">MNAVHKERNKFGVDFIVLPNPMYGTWVRAIYHSKSGLSDAEKETMIRAELFEEAK</sequence>
<name>A0A644YYK1_9ZZZZ</name>
<accession>A0A644YYK1</accession>
<dbReference type="InterPro" id="IPR023214">
    <property type="entry name" value="HAD_sf"/>
</dbReference>
<comment type="caution">
    <text evidence="1">The sequence shown here is derived from an EMBL/GenBank/DDBJ whole genome shotgun (WGS) entry which is preliminary data.</text>
</comment>